<proteinExistence type="predicted"/>
<reference evidence="3" key="2">
    <citation type="journal article" date="2016" name="Genome Announc.">
        <title>Draft Genome Sequences of Two Novel Amoeba-Resistant Intranuclear Bacteria, 'Candidatus Berkiella cookevillensis' and 'Candidatus Berkiella aquae'.</title>
        <authorList>
            <person name="Mehari Y.T."/>
            <person name="Arivett B.A."/>
            <person name="Farone A.L."/>
            <person name="Gunderson J.H."/>
            <person name="Farone M.B."/>
        </authorList>
    </citation>
    <scope>NUCLEOTIDE SEQUENCE</scope>
    <source>
        <strain evidence="3">CC99</strain>
    </source>
</reference>
<evidence type="ECO:0000313" key="3">
    <source>
        <dbReference type="EMBL" id="MCS5708969.1"/>
    </source>
</evidence>
<reference evidence="3" key="3">
    <citation type="submission" date="2021-06" db="EMBL/GenBank/DDBJ databases">
        <title>Genomic Description and Analysis of Intracellular Bacteria, Candidatus Berkiella cookevillensis and Candidatus Berkiella aquae.</title>
        <authorList>
            <person name="Kidane D.T."/>
            <person name="Mehari Y.T."/>
            <person name="Rice F.C."/>
            <person name="Arivett B.A."/>
            <person name="Farone A.L."/>
            <person name="Berk S.G."/>
            <person name="Farone M.B."/>
        </authorList>
    </citation>
    <scope>NUCLEOTIDE SEQUENCE</scope>
    <source>
        <strain evidence="3">CC99</strain>
    </source>
</reference>
<dbReference type="EMBL" id="LKHV02000001">
    <property type="protein sequence ID" value="MCS5708969.1"/>
    <property type="molecule type" value="Genomic_DNA"/>
</dbReference>
<feature type="transmembrane region" description="Helical" evidence="1">
    <location>
        <begin position="41"/>
        <end position="60"/>
    </location>
</feature>
<dbReference type="RefSeq" id="WP_057624006.1">
    <property type="nucleotide sequence ID" value="NZ_LKHV02000001.1"/>
</dbReference>
<reference evidence="2" key="1">
    <citation type="submission" date="2015-09" db="EMBL/GenBank/DDBJ databases">
        <title>Draft Genome Sequences of Two Novel Amoeba-resistant Intranuclear Bacteria, Candidatus Berkiella cookevillensis and Candidatus Berkiella aquae.</title>
        <authorList>
            <person name="Mehari Y.T."/>
            <person name="Arivett B.A."/>
            <person name="Farone A.L."/>
            <person name="Gunderson J.H."/>
            <person name="Farone M.B."/>
        </authorList>
    </citation>
    <scope>NUCLEOTIDE SEQUENCE [LARGE SCALE GENOMIC DNA]</scope>
    <source>
        <strain evidence="2">CC99</strain>
    </source>
</reference>
<evidence type="ECO:0000313" key="2">
    <source>
        <dbReference type="EMBL" id="KRG19355.1"/>
    </source>
</evidence>
<comment type="caution">
    <text evidence="2">The sequence shown here is derived from an EMBL/GenBank/DDBJ whole genome shotgun (WGS) entry which is preliminary data.</text>
</comment>
<keyword evidence="4" id="KW-1185">Reference proteome</keyword>
<gene>
    <name evidence="3" type="ORF">CC99x_008650</name>
    <name evidence="2" type="ORF">CC99x_00884</name>
</gene>
<sequence>MKVNRLISIAAGATLSSIGLLTGLAVGWLPAFILSMIGMGSLFHFLMAILGLSAGFLIYVKASKYFNCWPMYSPPPSSIQQMLNLVRSVPQESLYEDAKTAIRKIEAELALQYQHGWKNFKVEFTNETSDLSHSATNTLLRPLHDLLPQSPEEGVATSTVLTKISNWTSSKRKHS</sequence>
<evidence type="ECO:0000313" key="4">
    <source>
        <dbReference type="Proteomes" id="UP000051494"/>
    </source>
</evidence>
<dbReference type="AlphaFoldDB" id="A0A0Q9YFJ4"/>
<accession>A0A0Q9YFJ4</accession>
<keyword evidence="1" id="KW-1133">Transmembrane helix</keyword>
<evidence type="ECO:0000256" key="1">
    <source>
        <dbReference type="SAM" id="Phobius"/>
    </source>
</evidence>
<dbReference type="Proteomes" id="UP000051494">
    <property type="component" value="Unassembled WGS sequence"/>
</dbReference>
<keyword evidence="1" id="KW-0812">Transmembrane</keyword>
<keyword evidence="1" id="KW-0472">Membrane</keyword>
<dbReference type="STRING" id="437022.CC99x_00884"/>
<name>A0A0Q9YFJ4_9GAMM</name>
<feature type="transmembrane region" description="Helical" evidence="1">
    <location>
        <begin position="7"/>
        <end position="29"/>
    </location>
</feature>
<organism evidence="2">
    <name type="scientific">Candidatus Berkiella cookevillensis</name>
    <dbReference type="NCBI Taxonomy" id="437022"/>
    <lineage>
        <taxon>Bacteria</taxon>
        <taxon>Pseudomonadati</taxon>
        <taxon>Pseudomonadota</taxon>
        <taxon>Gammaproteobacteria</taxon>
        <taxon>Candidatus Berkiellales</taxon>
        <taxon>Candidatus Berkiellaceae</taxon>
        <taxon>Candidatus Berkiella</taxon>
    </lineage>
</organism>
<dbReference type="EMBL" id="LKHV01000003">
    <property type="protein sequence ID" value="KRG19355.1"/>
    <property type="molecule type" value="Genomic_DNA"/>
</dbReference>
<protein>
    <submittedName>
        <fullName evidence="2">Uncharacterized protein</fullName>
    </submittedName>
</protein>